<dbReference type="EMBL" id="QNTU01000005">
    <property type="protein sequence ID" value="RBI67456.1"/>
    <property type="molecule type" value="Genomic_DNA"/>
</dbReference>
<keyword evidence="6 13" id="KW-0812">Transmembrane</keyword>
<dbReference type="InterPro" id="IPR016174">
    <property type="entry name" value="Di-haem_cyt_TM"/>
</dbReference>
<accession>A0A365TNC8</accession>
<comment type="similarity">
    <text evidence="12">Belongs to the cytochrome b561 family.</text>
</comment>
<dbReference type="SUPFAM" id="SSF81342">
    <property type="entry name" value="Transmembrane di-heme cytochromes"/>
    <property type="match status" value="1"/>
</dbReference>
<evidence type="ECO:0000256" key="10">
    <source>
        <dbReference type="ARBA" id="ARBA00023004"/>
    </source>
</evidence>
<feature type="transmembrane region" description="Helical" evidence="13">
    <location>
        <begin position="54"/>
        <end position="71"/>
    </location>
</feature>
<comment type="cofactor">
    <cofactor evidence="1">
        <name>heme b</name>
        <dbReference type="ChEBI" id="CHEBI:60344"/>
    </cofactor>
</comment>
<evidence type="ECO:0000256" key="11">
    <source>
        <dbReference type="ARBA" id="ARBA00023136"/>
    </source>
</evidence>
<evidence type="ECO:0000256" key="8">
    <source>
        <dbReference type="ARBA" id="ARBA00022982"/>
    </source>
</evidence>
<dbReference type="Gene3D" id="1.20.950.20">
    <property type="entry name" value="Transmembrane di-heme cytochromes, Chain C"/>
    <property type="match status" value="1"/>
</dbReference>
<evidence type="ECO:0000256" key="13">
    <source>
        <dbReference type="SAM" id="Phobius"/>
    </source>
</evidence>
<evidence type="ECO:0000259" key="14">
    <source>
        <dbReference type="Pfam" id="PF01292"/>
    </source>
</evidence>
<dbReference type="GO" id="GO:0020037">
    <property type="term" value="F:heme binding"/>
    <property type="evidence" value="ECO:0007669"/>
    <property type="project" value="TreeGrafter"/>
</dbReference>
<dbReference type="GO" id="GO:0009055">
    <property type="term" value="F:electron transfer activity"/>
    <property type="evidence" value="ECO:0007669"/>
    <property type="project" value="InterPro"/>
</dbReference>
<sequence length="190" mass="21324">MWRNSRSGWGLISILFHWLSALFIVGLFALGWWMTDLGYYDPWYNQGPWVHRSIGILLLFATFARLVWRFAQPTPQAEGSRLETIAAHLGHIALYVLVLVVMVSGYLISTADGSGISVFGWFEVPALLYDLPNQASLAGDIHWYSALALMFLAAGHALAAFKHHWLDRHSTLVRMLNPAHSQAGDHNAPR</sequence>
<dbReference type="InterPro" id="IPR011577">
    <property type="entry name" value="Cyt_b561_bac/Ni-Hgenase"/>
</dbReference>
<protein>
    <submittedName>
        <fullName evidence="15">Cytochrome b</fullName>
    </submittedName>
</protein>
<keyword evidence="3" id="KW-0813">Transport</keyword>
<dbReference type="Proteomes" id="UP000252204">
    <property type="component" value="Unassembled WGS sequence"/>
</dbReference>
<evidence type="ECO:0000256" key="2">
    <source>
        <dbReference type="ARBA" id="ARBA00004651"/>
    </source>
</evidence>
<comment type="caution">
    <text evidence="15">The sequence shown here is derived from an EMBL/GenBank/DDBJ whole genome shotgun (WGS) entry which is preliminary data.</text>
</comment>
<dbReference type="RefSeq" id="WP_113269642.1">
    <property type="nucleotide sequence ID" value="NZ_QNTU01000005.1"/>
</dbReference>
<keyword evidence="8" id="KW-0249">Electron transport</keyword>
<dbReference type="Pfam" id="PF01292">
    <property type="entry name" value="Ni_hydr_CYTB"/>
    <property type="match status" value="1"/>
</dbReference>
<keyword evidence="11 13" id="KW-0472">Membrane</keyword>
<dbReference type="PANTHER" id="PTHR30529">
    <property type="entry name" value="CYTOCHROME B561"/>
    <property type="match status" value="1"/>
</dbReference>
<dbReference type="OrthoDB" id="9793784at2"/>
<reference evidence="16" key="1">
    <citation type="submission" date="2018-06" db="EMBL/GenBank/DDBJ databases">
        <title>Whole genome sequencing of four bacterial strains from South Shetland trench revealing bio-synthetic gene clusters.</title>
        <authorList>
            <person name="Abdel-Mageed W.M."/>
            <person name="Lehri B."/>
            <person name="Jarmusch S."/>
            <person name="Miranda K."/>
            <person name="Goodfellow M."/>
            <person name="Jaspars M."/>
            <person name="Karlyshev A.V."/>
        </authorList>
    </citation>
    <scope>NUCLEOTIDE SEQUENCE [LARGE SCALE GENOMIC DNA]</scope>
    <source>
        <strain evidence="16">SST4</strain>
    </source>
</reference>
<evidence type="ECO:0000256" key="5">
    <source>
        <dbReference type="ARBA" id="ARBA00022617"/>
    </source>
</evidence>
<evidence type="ECO:0000256" key="3">
    <source>
        <dbReference type="ARBA" id="ARBA00022448"/>
    </source>
</evidence>
<dbReference type="InterPro" id="IPR052168">
    <property type="entry name" value="Cytochrome_b561_oxidase"/>
</dbReference>
<gene>
    <name evidence="15" type="ORF">DQ400_09960</name>
</gene>
<evidence type="ECO:0000313" key="15">
    <source>
        <dbReference type="EMBL" id="RBI67456.1"/>
    </source>
</evidence>
<evidence type="ECO:0000256" key="4">
    <source>
        <dbReference type="ARBA" id="ARBA00022475"/>
    </source>
</evidence>
<keyword evidence="4" id="KW-1003">Cell membrane</keyword>
<name>A0A365TNC8_9GAMM</name>
<dbReference type="PANTHER" id="PTHR30529:SF1">
    <property type="entry name" value="CYTOCHROME B561 HOMOLOG 2"/>
    <property type="match status" value="1"/>
</dbReference>
<evidence type="ECO:0000256" key="12">
    <source>
        <dbReference type="ARBA" id="ARBA00037975"/>
    </source>
</evidence>
<dbReference type="GO" id="GO:0022904">
    <property type="term" value="P:respiratory electron transport chain"/>
    <property type="evidence" value="ECO:0007669"/>
    <property type="project" value="InterPro"/>
</dbReference>
<evidence type="ECO:0000256" key="7">
    <source>
        <dbReference type="ARBA" id="ARBA00022723"/>
    </source>
</evidence>
<proteinExistence type="inferred from homology"/>
<evidence type="ECO:0000256" key="1">
    <source>
        <dbReference type="ARBA" id="ARBA00001970"/>
    </source>
</evidence>
<dbReference type="GO" id="GO:0005886">
    <property type="term" value="C:plasma membrane"/>
    <property type="evidence" value="ECO:0007669"/>
    <property type="project" value="UniProtKB-SubCell"/>
</dbReference>
<feature type="transmembrane region" description="Helical" evidence="13">
    <location>
        <begin position="12"/>
        <end position="34"/>
    </location>
</feature>
<dbReference type="GO" id="GO:0046872">
    <property type="term" value="F:metal ion binding"/>
    <property type="evidence" value="ECO:0007669"/>
    <property type="project" value="UniProtKB-KW"/>
</dbReference>
<keyword evidence="9 13" id="KW-1133">Transmembrane helix</keyword>
<feature type="transmembrane region" description="Helical" evidence="13">
    <location>
        <begin position="141"/>
        <end position="161"/>
    </location>
</feature>
<keyword evidence="10" id="KW-0408">Iron</keyword>
<evidence type="ECO:0000256" key="9">
    <source>
        <dbReference type="ARBA" id="ARBA00022989"/>
    </source>
</evidence>
<evidence type="ECO:0000313" key="16">
    <source>
        <dbReference type="Proteomes" id="UP000252204"/>
    </source>
</evidence>
<feature type="domain" description="Cytochrome b561 bacterial/Ni-hydrogenase" evidence="14">
    <location>
        <begin position="9"/>
        <end position="177"/>
    </location>
</feature>
<comment type="subcellular location">
    <subcellularLocation>
        <location evidence="2">Cell membrane</location>
        <topology evidence="2">Multi-pass membrane protein</topology>
    </subcellularLocation>
</comment>
<evidence type="ECO:0000256" key="6">
    <source>
        <dbReference type="ARBA" id="ARBA00022692"/>
    </source>
</evidence>
<keyword evidence="5" id="KW-0349">Heme</keyword>
<keyword evidence="7" id="KW-0479">Metal-binding</keyword>
<organism evidence="15 16">
    <name type="scientific">Vreelandella sulfidaeris</name>
    <dbReference type="NCBI Taxonomy" id="115553"/>
    <lineage>
        <taxon>Bacteria</taxon>
        <taxon>Pseudomonadati</taxon>
        <taxon>Pseudomonadota</taxon>
        <taxon>Gammaproteobacteria</taxon>
        <taxon>Oceanospirillales</taxon>
        <taxon>Halomonadaceae</taxon>
        <taxon>Vreelandella</taxon>
    </lineage>
</organism>
<feature type="transmembrane region" description="Helical" evidence="13">
    <location>
        <begin position="92"/>
        <end position="121"/>
    </location>
</feature>
<keyword evidence="16" id="KW-1185">Reference proteome</keyword>
<dbReference type="AlphaFoldDB" id="A0A365TNC8"/>